<proteinExistence type="predicted"/>
<gene>
    <name evidence="2" type="ORF">FHR23_000120</name>
</gene>
<dbReference type="InterPro" id="IPR008523">
    <property type="entry name" value="DUF805"/>
</dbReference>
<dbReference type="Pfam" id="PF05656">
    <property type="entry name" value="DUF805"/>
    <property type="match status" value="1"/>
</dbReference>
<name>A0A840YUA1_9SPHN</name>
<evidence type="ECO:0000256" key="1">
    <source>
        <dbReference type="SAM" id="Phobius"/>
    </source>
</evidence>
<sequence length="170" mass="18763">MEWMLMPLRRYADFQGRSRRMEFWMWQLFKILINFVFTILLMVVGGGAMALAGLERGGEPGLAAIGAGTILLYVAYLILMLAIIIPDIAVSVRRLHDTNRSGFWLLAPIATYILVIVGLLSQSRAISGIGLILTLVAAVALLVFYFLDGTAGDNRFGPDPKSRGNEEVFI</sequence>
<feature type="transmembrane region" description="Helical" evidence="1">
    <location>
        <begin position="102"/>
        <end position="120"/>
    </location>
</feature>
<evidence type="ECO:0000313" key="3">
    <source>
        <dbReference type="Proteomes" id="UP000554342"/>
    </source>
</evidence>
<dbReference type="EMBL" id="JACIJI010000001">
    <property type="protein sequence ID" value="MBB5717213.1"/>
    <property type="molecule type" value="Genomic_DNA"/>
</dbReference>
<dbReference type="Proteomes" id="UP000554342">
    <property type="component" value="Unassembled WGS sequence"/>
</dbReference>
<reference evidence="2 3" key="1">
    <citation type="submission" date="2020-08" db="EMBL/GenBank/DDBJ databases">
        <title>Genomic Encyclopedia of Type Strains, Phase IV (KMG-IV): sequencing the most valuable type-strain genomes for metagenomic binning, comparative biology and taxonomic classification.</title>
        <authorList>
            <person name="Goeker M."/>
        </authorList>
    </citation>
    <scope>NUCLEOTIDE SEQUENCE [LARGE SCALE GENOMIC DNA]</scope>
    <source>
        <strain evidence="2 3">DSM 27203</strain>
    </source>
</reference>
<dbReference type="PANTHER" id="PTHR34980">
    <property type="entry name" value="INNER MEMBRANE PROTEIN-RELATED-RELATED"/>
    <property type="match status" value="1"/>
</dbReference>
<keyword evidence="1" id="KW-1133">Transmembrane helix</keyword>
<dbReference type="RefSeq" id="WP_184001012.1">
    <property type="nucleotide sequence ID" value="NZ_BAABIF010000004.1"/>
</dbReference>
<dbReference type="GO" id="GO:0005886">
    <property type="term" value="C:plasma membrane"/>
    <property type="evidence" value="ECO:0007669"/>
    <property type="project" value="TreeGrafter"/>
</dbReference>
<dbReference type="AlphaFoldDB" id="A0A840YUA1"/>
<keyword evidence="1" id="KW-0472">Membrane</keyword>
<protein>
    <submittedName>
        <fullName evidence="2">Uncharacterized membrane protein YhaH (DUF805 family)</fullName>
    </submittedName>
</protein>
<keyword evidence="1" id="KW-0812">Transmembrane</keyword>
<feature type="transmembrane region" description="Helical" evidence="1">
    <location>
        <begin position="64"/>
        <end position="90"/>
    </location>
</feature>
<accession>A0A840YUA1</accession>
<dbReference type="PANTHER" id="PTHR34980:SF2">
    <property type="entry name" value="INNER MEMBRANE PROTEIN YHAH-RELATED"/>
    <property type="match status" value="1"/>
</dbReference>
<comment type="caution">
    <text evidence="2">The sequence shown here is derived from an EMBL/GenBank/DDBJ whole genome shotgun (WGS) entry which is preliminary data.</text>
</comment>
<keyword evidence="3" id="KW-1185">Reference proteome</keyword>
<feature type="transmembrane region" description="Helical" evidence="1">
    <location>
        <begin position="126"/>
        <end position="147"/>
    </location>
</feature>
<organism evidence="2 3">
    <name type="scientific">Stakelama sediminis</name>
    <dbReference type="NCBI Taxonomy" id="463200"/>
    <lineage>
        <taxon>Bacteria</taxon>
        <taxon>Pseudomonadati</taxon>
        <taxon>Pseudomonadota</taxon>
        <taxon>Alphaproteobacteria</taxon>
        <taxon>Sphingomonadales</taxon>
        <taxon>Sphingomonadaceae</taxon>
        <taxon>Stakelama</taxon>
    </lineage>
</organism>
<evidence type="ECO:0000313" key="2">
    <source>
        <dbReference type="EMBL" id="MBB5717213.1"/>
    </source>
</evidence>
<feature type="transmembrane region" description="Helical" evidence="1">
    <location>
        <begin position="28"/>
        <end position="52"/>
    </location>
</feature>